<gene>
    <name evidence="1" type="ORF">GCM10022289_04390</name>
</gene>
<proteinExistence type="predicted"/>
<dbReference type="InterPro" id="IPR014942">
    <property type="entry name" value="AbiEii"/>
</dbReference>
<reference evidence="2" key="1">
    <citation type="journal article" date="2019" name="Int. J. Syst. Evol. Microbiol.">
        <title>The Global Catalogue of Microorganisms (GCM) 10K type strain sequencing project: providing services to taxonomists for standard genome sequencing and annotation.</title>
        <authorList>
            <consortium name="The Broad Institute Genomics Platform"/>
            <consortium name="The Broad Institute Genome Sequencing Center for Infectious Disease"/>
            <person name="Wu L."/>
            <person name="Ma J."/>
        </authorList>
    </citation>
    <scope>NUCLEOTIDE SEQUENCE [LARGE SCALE GENOMIC DNA]</scope>
    <source>
        <strain evidence="2">JCM 17626</strain>
    </source>
</reference>
<comment type="caution">
    <text evidence="1">The sequence shown here is derived from an EMBL/GenBank/DDBJ whole genome shotgun (WGS) entry which is preliminary data.</text>
</comment>
<dbReference type="Proteomes" id="UP001501772">
    <property type="component" value="Unassembled WGS sequence"/>
</dbReference>
<protein>
    <recommendedName>
        <fullName evidence="3">Nucleotidyl transferase AbiEii toxin, Type IV TA system</fullName>
    </recommendedName>
</protein>
<accession>A0ABP8B3X6</accession>
<sequence length="174" mass="20637">MVIAYQLTLTFFTDAKYGSIDFDRIEKLLRDKFSYVQGDFGQFAGLGKSYLIGTKKENIVKLDLFYSMYPFFEKPVYQEKIRMASIPEIIAMKMDIVQRGGRKKDFWDLHELLESYTPTAMIELHKKRFEWTHDEVQIRKNFTNFLLADNDFDPICLKGKIWEFIKEDLTEAVK</sequence>
<evidence type="ECO:0000313" key="1">
    <source>
        <dbReference type="EMBL" id="GAA4197323.1"/>
    </source>
</evidence>
<name>A0ABP8B3X6_9SPHI</name>
<keyword evidence="2" id="KW-1185">Reference proteome</keyword>
<organism evidence="1 2">
    <name type="scientific">Pedobacter jeongneungensis</name>
    <dbReference type="NCBI Taxonomy" id="947309"/>
    <lineage>
        <taxon>Bacteria</taxon>
        <taxon>Pseudomonadati</taxon>
        <taxon>Bacteroidota</taxon>
        <taxon>Sphingobacteriia</taxon>
        <taxon>Sphingobacteriales</taxon>
        <taxon>Sphingobacteriaceae</taxon>
        <taxon>Pedobacter</taxon>
    </lineage>
</organism>
<dbReference type="EMBL" id="BAABBY010000001">
    <property type="protein sequence ID" value="GAA4197323.1"/>
    <property type="molecule type" value="Genomic_DNA"/>
</dbReference>
<dbReference type="Pfam" id="PF08843">
    <property type="entry name" value="AbiEii"/>
    <property type="match status" value="1"/>
</dbReference>
<evidence type="ECO:0000313" key="2">
    <source>
        <dbReference type="Proteomes" id="UP001501772"/>
    </source>
</evidence>
<evidence type="ECO:0008006" key="3">
    <source>
        <dbReference type="Google" id="ProtNLM"/>
    </source>
</evidence>